<keyword evidence="5 8" id="KW-0863">Zinc-finger</keyword>
<feature type="compositionally biased region" description="Polar residues" evidence="9">
    <location>
        <begin position="186"/>
        <end position="203"/>
    </location>
</feature>
<dbReference type="GO" id="GO:0061630">
    <property type="term" value="F:ubiquitin protein ligase activity"/>
    <property type="evidence" value="ECO:0007669"/>
    <property type="project" value="UniProtKB-EC"/>
</dbReference>
<comment type="catalytic activity">
    <reaction evidence="1">
        <text>S-ubiquitinyl-[E2 ubiquitin-conjugating enzyme]-L-cysteine + [acceptor protein]-L-lysine = [E2 ubiquitin-conjugating enzyme]-L-cysteine + N(6)-ubiquitinyl-[acceptor protein]-L-lysine.</text>
        <dbReference type="EC" id="2.3.2.27"/>
    </reaction>
</comment>
<keyword evidence="7" id="KW-0862">Zinc</keyword>
<organism evidence="11 12">
    <name type="scientific">Lophiostoma macrostomum CBS 122681</name>
    <dbReference type="NCBI Taxonomy" id="1314788"/>
    <lineage>
        <taxon>Eukaryota</taxon>
        <taxon>Fungi</taxon>
        <taxon>Dikarya</taxon>
        <taxon>Ascomycota</taxon>
        <taxon>Pezizomycotina</taxon>
        <taxon>Dothideomycetes</taxon>
        <taxon>Pleosporomycetidae</taxon>
        <taxon>Pleosporales</taxon>
        <taxon>Lophiostomataceae</taxon>
        <taxon>Lophiostoma</taxon>
    </lineage>
</organism>
<keyword evidence="4" id="KW-0479">Metal-binding</keyword>
<evidence type="ECO:0000256" key="9">
    <source>
        <dbReference type="SAM" id="MobiDB-lite"/>
    </source>
</evidence>
<name>A0A6A6STC7_9PLEO</name>
<evidence type="ECO:0000256" key="8">
    <source>
        <dbReference type="PROSITE-ProRule" id="PRU00175"/>
    </source>
</evidence>
<sequence length="482" mass="51278">MDQSRSQSEPPQAQHRDMMYCHSCNDEWYRDQHGLSCPECGSDFTEIIEANNDPRDDPALAHAHGHDHPFDDDDEDDDDDMPALEEAPAFVPNPNERNPWREHNDPSEADLSNLQWRQVGPGRFAVTGTMYRTVSPDEFARSAGAGGLHGPDAMGGFASLLNSIVGGMGGGLGGNGAPQPPPGQQDAQNASGQGNARSGSGTTPDGHRFTYTAGARLYPRDAENPGPRMEPVDDLNNLLVGLMAAFGEAPGAHRGPDHPLFGMPEGHQMPGHGMNPLLQMMFQHIMPGGQHGDAVYSQEAMDRIVTQLMEQNATSNAPGPATQTDIESLPRKPVTIDMLGDDGRADCSICMDEVNIGEEVAELPCHHWFHHQCISAWLGEHDTCPHCRVGISKHDAQNPSQAGNNHNGASGGASPSRNMPGAFGGAVGEGISIDPFGFPASPSSNQRDHASPDAGDRPQSADGGSGGGIGERIRRGLFGSPR</sequence>
<dbReference type="Proteomes" id="UP000799324">
    <property type="component" value="Unassembled WGS sequence"/>
</dbReference>
<feature type="compositionally biased region" description="Basic and acidic residues" evidence="9">
    <location>
        <begin position="446"/>
        <end position="456"/>
    </location>
</feature>
<dbReference type="OrthoDB" id="8062037at2759"/>
<dbReference type="PANTHER" id="PTHR45931">
    <property type="entry name" value="SI:CH211-59O9.10"/>
    <property type="match status" value="1"/>
</dbReference>
<dbReference type="GO" id="GO:0006511">
    <property type="term" value="P:ubiquitin-dependent protein catabolic process"/>
    <property type="evidence" value="ECO:0007669"/>
    <property type="project" value="TreeGrafter"/>
</dbReference>
<dbReference type="EC" id="2.3.2.27" evidence="2"/>
<keyword evidence="3" id="KW-0808">Transferase</keyword>
<feature type="compositionally biased region" description="Basic and acidic residues" evidence="9">
    <location>
        <begin position="52"/>
        <end position="69"/>
    </location>
</feature>
<dbReference type="GO" id="GO:0016567">
    <property type="term" value="P:protein ubiquitination"/>
    <property type="evidence" value="ECO:0007669"/>
    <property type="project" value="UniProtKB-ARBA"/>
</dbReference>
<evidence type="ECO:0000256" key="3">
    <source>
        <dbReference type="ARBA" id="ARBA00022679"/>
    </source>
</evidence>
<dbReference type="InterPro" id="IPR013083">
    <property type="entry name" value="Znf_RING/FYVE/PHD"/>
</dbReference>
<feature type="compositionally biased region" description="Acidic residues" evidence="9">
    <location>
        <begin position="70"/>
        <end position="83"/>
    </location>
</feature>
<dbReference type="FunFam" id="3.30.40.10:FF:000127">
    <property type="entry name" value="E3 ubiquitin-protein ligase RNF181"/>
    <property type="match status" value="1"/>
</dbReference>
<dbReference type="GO" id="GO:0005634">
    <property type="term" value="C:nucleus"/>
    <property type="evidence" value="ECO:0007669"/>
    <property type="project" value="TreeGrafter"/>
</dbReference>
<feature type="region of interest" description="Disordered" evidence="9">
    <location>
        <begin position="48"/>
        <end position="111"/>
    </location>
</feature>
<evidence type="ECO:0000256" key="2">
    <source>
        <dbReference type="ARBA" id="ARBA00012483"/>
    </source>
</evidence>
<dbReference type="EMBL" id="MU004443">
    <property type="protein sequence ID" value="KAF2650812.1"/>
    <property type="molecule type" value="Genomic_DNA"/>
</dbReference>
<evidence type="ECO:0000256" key="7">
    <source>
        <dbReference type="ARBA" id="ARBA00022833"/>
    </source>
</evidence>
<evidence type="ECO:0000256" key="1">
    <source>
        <dbReference type="ARBA" id="ARBA00000900"/>
    </source>
</evidence>
<reference evidence="11" key="1">
    <citation type="journal article" date="2020" name="Stud. Mycol.">
        <title>101 Dothideomycetes genomes: a test case for predicting lifestyles and emergence of pathogens.</title>
        <authorList>
            <person name="Haridas S."/>
            <person name="Albert R."/>
            <person name="Binder M."/>
            <person name="Bloem J."/>
            <person name="Labutti K."/>
            <person name="Salamov A."/>
            <person name="Andreopoulos B."/>
            <person name="Baker S."/>
            <person name="Barry K."/>
            <person name="Bills G."/>
            <person name="Bluhm B."/>
            <person name="Cannon C."/>
            <person name="Castanera R."/>
            <person name="Culley D."/>
            <person name="Daum C."/>
            <person name="Ezra D."/>
            <person name="Gonzalez J."/>
            <person name="Henrissat B."/>
            <person name="Kuo A."/>
            <person name="Liang C."/>
            <person name="Lipzen A."/>
            <person name="Lutzoni F."/>
            <person name="Magnuson J."/>
            <person name="Mondo S."/>
            <person name="Nolan M."/>
            <person name="Ohm R."/>
            <person name="Pangilinan J."/>
            <person name="Park H.-J."/>
            <person name="Ramirez L."/>
            <person name="Alfaro M."/>
            <person name="Sun H."/>
            <person name="Tritt A."/>
            <person name="Yoshinaga Y."/>
            <person name="Zwiers L.-H."/>
            <person name="Turgeon B."/>
            <person name="Goodwin S."/>
            <person name="Spatafora J."/>
            <person name="Crous P."/>
            <person name="Grigoriev I."/>
        </authorList>
    </citation>
    <scope>NUCLEOTIDE SEQUENCE</scope>
    <source>
        <strain evidence="11">CBS 122681</strain>
    </source>
</reference>
<feature type="domain" description="RING-type" evidence="10">
    <location>
        <begin position="347"/>
        <end position="388"/>
    </location>
</feature>
<dbReference type="SUPFAM" id="SSF57850">
    <property type="entry name" value="RING/U-box"/>
    <property type="match status" value="1"/>
</dbReference>
<proteinExistence type="predicted"/>
<dbReference type="InterPro" id="IPR051834">
    <property type="entry name" value="RING_finger_E3_ligase"/>
</dbReference>
<feature type="region of interest" description="Disordered" evidence="9">
    <location>
        <begin position="395"/>
        <end position="482"/>
    </location>
</feature>
<dbReference type="InterPro" id="IPR001841">
    <property type="entry name" value="Znf_RING"/>
</dbReference>
<dbReference type="GO" id="GO:0008270">
    <property type="term" value="F:zinc ion binding"/>
    <property type="evidence" value="ECO:0007669"/>
    <property type="project" value="UniProtKB-KW"/>
</dbReference>
<evidence type="ECO:0000256" key="6">
    <source>
        <dbReference type="ARBA" id="ARBA00022786"/>
    </source>
</evidence>
<dbReference type="AlphaFoldDB" id="A0A6A6STC7"/>
<evidence type="ECO:0000256" key="5">
    <source>
        <dbReference type="ARBA" id="ARBA00022771"/>
    </source>
</evidence>
<feature type="region of interest" description="Disordered" evidence="9">
    <location>
        <begin position="171"/>
        <end position="210"/>
    </location>
</feature>
<evidence type="ECO:0000313" key="11">
    <source>
        <dbReference type="EMBL" id="KAF2650812.1"/>
    </source>
</evidence>
<feature type="compositionally biased region" description="Low complexity" evidence="9">
    <location>
        <begin position="400"/>
        <end position="414"/>
    </location>
</feature>
<keyword evidence="6" id="KW-0833">Ubl conjugation pathway</keyword>
<accession>A0A6A6STC7</accession>
<protein>
    <recommendedName>
        <fullName evidence="2">RING-type E3 ubiquitin transferase</fullName>
        <ecNumber evidence="2">2.3.2.27</ecNumber>
    </recommendedName>
</protein>
<evidence type="ECO:0000256" key="4">
    <source>
        <dbReference type="ARBA" id="ARBA00022723"/>
    </source>
</evidence>
<gene>
    <name evidence="11" type="ORF">K491DRAFT_608127</name>
</gene>
<dbReference type="SMART" id="SM00184">
    <property type="entry name" value="RING"/>
    <property type="match status" value="1"/>
</dbReference>
<keyword evidence="12" id="KW-1185">Reference proteome</keyword>
<evidence type="ECO:0000313" key="12">
    <source>
        <dbReference type="Proteomes" id="UP000799324"/>
    </source>
</evidence>
<dbReference type="PANTHER" id="PTHR45931:SF3">
    <property type="entry name" value="RING ZINC FINGER-CONTAINING PROTEIN"/>
    <property type="match status" value="1"/>
</dbReference>
<dbReference type="Gene3D" id="3.30.40.10">
    <property type="entry name" value="Zinc/RING finger domain, C3HC4 (zinc finger)"/>
    <property type="match status" value="1"/>
</dbReference>
<dbReference type="PROSITE" id="PS50089">
    <property type="entry name" value="ZF_RING_2"/>
    <property type="match status" value="1"/>
</dbReference>
<evidence type="ECO:0000259" key="10">
    <source>
        <dbReference type="PROSITE" id="PS50089"/>
    </source>
</evidence>
<dbReference type="Pfam" id="PF13639">
    <property type="entry name" value="zf-RING_2"/>
    <property type="match status" value="1"/>
</dbReference>